<organism evidence="4 5">
    <name type="scientific">Evansella alkalicola</name>
    <dbReference type="NCBI Taxonomy" id="745819"/>
    <lineage>
        <taxon>Bacteria</taxon>
        <taxon>Bacillati</taxon>
        <taxon>Bacillota</taxon>
        <taxon>Bacilli</taxon>
        <taxon>Bacillales</taxon>
        <taxon>Bacillaceae</taxon>
        <taxon>Evansella</taxon>
    </lineage>
</organism>
<dbReference type="SMART" id="SM00490">
    <property type="entry name" value="HELICc"/>
    <property type="match status" value="1"/>
</dbReference>
<proteinExistence type="predicted"/>
<keyword evidence="4" id="KW-0347">Helicase</keyword>
<comment type="caution">
    <text evidence="4">The sequence shown here is derived from an EMBL/GenBank/DDBJ whole genome shotgun (WGS) entry which is preliminary data.</text>
</comment>
<gene>
    <name evidence="4" type="ORF">KS407_12000</name>
</gene>
<evidence type="ECO:0000256" key="1">
    <source>
        <dbReference type="SAM" id="Coils"/>
    </source>
</evidence>
<keyword evidence="4" id="KW-0067">ATP-binding</keyword>
<dbReference type="InterPro" id="IPR027417">
    <property type="entry name" value="P-loop_NTPase"/>
</dbReference>
<feature type="domain" description="Helicase ATP-binding" evidence="2">
    <location>
        <begin position="31"/>
        <end position="183"/>
    </location>
</feature>
<dbReference type="InterPro" id="IPR006935">
    <property type="entry name" value="Helicase/UvrB_N"/>
</dbReference>
<evidence type="ECO:0000313" key="4">
    <source>
        <dbReference type="EMBL" id="MBU9722158.1"/>
    </source>
</evidence>
<dbReference type="EMBL" id="JAHQCR010000050">
    <property type="protein sequence ID" value="MBU9722158.1"/>
    <property type="molecule type" value="Genomic_DNA"/>
</dbReference>
<keyword evidence="5" id="KW-1185">Reference proteome</keyword>
<name>A0ABS6JU90_9BACI</name>
<dbReference type="Pfam" id="PF00271">
    <property type="entry name" value="Helicase_C"/>
    <property type="match status" value="1"/>
</dbReference>
<dbReference type="PROSITE" id="PS51194">
    <property type="entry name" value="HELICASE_CTER"/>
    <property type="match status" value="1"/>
</dbReference>
<dbReference type="PANTHER" id="PTHR47396">
    <property type="entry name" value="TYPE I RESTRICTION ENZYME ECOKI R PROTEIN"/>
    <property type="match status" value="1"/>
</dbReference>
<dbReference type="InterPro" id="IPR050742">
    <property type="entry name" value="Helicase_Restrict-Modif_Enz"/>
</dbReference>
<keyword evidence="4" id="KW-0547">Nucleotide-binding</keyword>
<dbReference type="Gene3D" id="3.40.50.300">
    <property type="entry name" value="P-loop containing nucleotide triphosphate hydrolases"/>
    <property type="match status" value="2"/>
</dbReference>
<reference evidence="4 5" key="1">
    <citation type="submission" date="2021-06" db="EMBL/GenBank/DDBJ databases">
        <title>Bacillus sp. RD4P76, an endophyte from a halophyte.</title>
        <authorList>
            <person name="Sun J.-Q."/>
        </authorList>
    </citation>
    <scope>NUCLEOTIDE SEQUENCE [LARGE SCALE GENOMIC DNA]</scope>
    <source>
        <strain evidence="4 5">JCM 17098</strain>
    </source>
</reference>
<sequence length="622" mass="71756">MYFMNTTVYIEGNDKLRLPQVEAYLKISSYFNSQYPNREALVVLPTGAGKSGLISIAPYGVSMGRVLIITPNKVTRRSISKTMDALDDNFLVNTNVIFDIADSPVLLPYENDVLESELYSADIIYTNVQKLNQNYENSLINRVKPDHFDMIIIDEAHHAPANTWQNAINYFTEAKVLHVTGTPYRGDGVIVPGERIHSTPLSEVMEQRYVKWLRNKTLNSEEIFFRMENGEVLDIEAAKTLKEDEWIRKSVALSDECSLEIIKESIKHLNDLNSISPDVPHKIMAAACSIKHAERLYELYSQQGVEAILIHSNMPNDEQESRFKAIELHKCKVVINVGMMGEGYDHKYLTIAALFRPYKSLNQFAQIIGRVLRAIPEDEVRSHEIDNNALVLYHEELGLEKLWAYFKEEVENVGKYNRVREINVSDEDFERKESIFGQVIVKGELVESVDSFSSKIDFNKAFENAKQAIQEELDEKRKQLEGMGWEKEDIEEALEKIQRKRTRIKSHEINQLYNEKRPLERRKMIRRLLNEKIQLLAVEVLQDSGIEAKDNSLYSSFKTTIPFIKQSYKNDGILVIYINTKLKRKFSSRDEMEIDDLYAAESYLFGQLKEEVELILNGITAK</sequence>
<evidence type="ECO:0000259" key="2">
    <source>
        <dbReference type="PROSITE" id="PS51192"/>
    </source>
</evidence>
<dbReference type="RefSeq" id="WP_088076399.1">
    <property type="nucleotide sequence ID" value="NZ_JAHQCR010000050.1"/>
</dbReference>
<dbReference type="PANTHER" id="PTHR47396:SF1">
    <property type="entry name" value="ATP-DEPENDENT HELICASE IRC3-RELATED"/>
    <property type="match status" value="1"/>
</dbReference>
<protein>
    <submittedName>
        <fullName evidence="4">DEAD/DEAH box helicase family protein</fullName>
    </submittedName>
</protein>
<dbReference type="Proteomes" id="UP000790580">
    <property type="component" value="Unassembled WGS sequence"/>
</dbReference>
<dbReference type="GO" id="GO:0004386">
    <property type="term" value="F:helicase activity"/>
    <property type="evidence" value="ECO:0007669"/>
    <property type="project" value="UniProtKB-KW"/>
</dbReference>
<evidence type="ECO:0000313" key="5">
    <source>
        <dbReference type="Proteomes" id="UP000790580"/>
    </source>
</evidence>
<keyword evidence="1" id="KW-0175">Coiled coil</keyword>
<dbReference type="SMART" id="SM00487">
    <property type="entry name" value="DEXDc"/>
    <property type="match status" value="1"/>
</dbReference>
<dbReference type="PROSITE" id="PS51192">
    <property type="entry name" value="HELICASE_ATP_BIND_1"/>
    <property type="match status" value="1"/>
</dbReference>
<dbReference type="Pfam" id="PF04851">
    <property type="entry name" value="ResIII"/>
    <property type="match status" value="1"/>
</dbReference>
<feature type="domain" description="Helicase C-terminal" evidence="3">
    <location>
        <begin position="271"/>
        <end position="430"/>
    </location>
</feature>
<feature type="coiled-coil region" evidence="1">
    <location>
        <begin position="459"/>
        <end position="510"/>
    </location>
</feature>
<evidence type="ECO:0000259" key="3">
    <source>
        <dbReference type="PROSITE" id="PS51194"/>
    </source>
</evidence>
<accession>A0ABS6JU90</accession>
<dbReference type="InterPro" id="IPR014001">
    <property type="entry name" value="Helicase_ATP-bd"/>
</dbReference>
<dbReference type="InterPro" id="IPR001650">
    <property type="entry name" value="Helicase_C-like"/>
</dbReference>
<dbReference type="SUPFAM" id="SSF52540">
    <property type="entry name" value="P-loop containing nucleoside triphosphate hydrolases"/>
    <property type="match status" value="1"/>
</dbReference>
<keyword evidence="4" id="KW-0378">Hydrolase</keyword>